<evidence type="ECO:0000313" key="6">
    <source>
        <dbReference type="EMBL" id="KAB2581733.1"/>
    </source>
</evidence>
<evidence type="ECO:0000256" key="3">
    <source>
        <dbReference type="ARBA" id="ARBA00022989"/>
    </source>
</evidence>
<dbReference type="SUPFAM" id="SSF103473">
    <property type="entry name" value="MFS general substrate transporter"/>
    <property type="match status" value="1"/>
</dbReference>
<feature type="transmembrane region" description="Helical" evidence="5">
    <location>
        <begin position="364"/>
        <end position="385"/>
    </location>
</feature>
<dbReference type="PROSITE" id="PS50850">
    <property type="entry name" value="MFS"/>
    <property type="match status" value="1"/>
</dbReference>
<dbReference type="PROSITE" id="PS00217">
    <property type="entry name" value="SUGAR_TRANSPORT_2"/>
    <property type="match status" value="1"/>
</dbReference>
<dbReference type="GO" id="GO:0022857">
    <property type="term" value="F:transmembrane transporter activity"/>
    <property type="evidence" value="ECO:0007669"/>
    <property type="project" value="InterPro"/>
</dbReference>
<feature type="transmembrane region" description="Helical" evidence="5">
    <location>
        <begin position="302"/>
        <end position="325"/>
    </location>
</feature>
<dbReference type="PANTHER" id="PTHR11662:SF399">
    <property type="entry name" value="FI19708P1-RELATED"/>
    <property type="match status" value="1"/>
</dbReference>
<evidence type="ECO:0000256" key="2">
    <source>
        <dbReference type="ARBA" id="ARBA00022692"/>
    </source>
</evidence>
<accession>A0A0C2WJK0</accession>
<dbReference type="AlphaFoldDB" id="A0A0C2WJK0"/>
<evidence type="ECO:0000313" key="7">
    <source>
        <dbReference type="Proteomes" id="UP000325576"/>
    </source>
</evidence>
<feature type="transmembrane region" description="Helical" evidence="5">
    <location>
        <begin position="41"/>
        <end position="58"/>
    </location>
</feature>
<comment type="caution">
    <text evidence="6">The sequence shown here is derived from an EMBL/GenBank/DDBJ whole genome shotgun (WGS) entry which is preliminary data.</text>
</comment>
<feature type="transmembrane region" description="Helical" evidence="5">
    <location>
        <begin position="99"/>
        <end position="121"/>
    </location>
</feature>
<dbReference type="CDD" id="cd17319">
    <property type="entry name" value="MFS_ExuT_GudP_like"/>
    <property type="match status" value="1"/>
</dbReference>
<reference evidence="6 7" key="1">
    <citation type="journal article" date="2017" name="Poromechanics V (2013)">
        <title>Genomic Characterization of the Arsenic-Tolerant Actinobacterium, &lt;i&gt;Rhodococcus erythropolis&lt;/i&gt; S43.</title>
        <authorList>
            <person name="Retamal-Morales G."/>
            <person name="Mehnert M."/>
            <person name="Schwabe R."/>
            <person name="Tischler D."/>
            <person name="Schloemann M."/>
            <person name="Levican G.J."/>
        </authorList>
    </citation>
    <scope>NUCLEOTIDE SEQUENCE [LARGE SCALE GENOMIC DNA]</scope>
    <source>
        <strain evidence="6 7">S43</strain>
    </source>
</reference>
<sequence length="402" mass="42684">MLRSTKVTVALLFVAYAIDYIDRLAINLALPLLGEEFDLDYSQRGLIISTFFIAYTLAQLPGGLLADRYGAVRMALIGLVAWSVFTGLTALAWSFGTLLVVRFLFGLAQGVFPAAAVKLVAERSIPEQRATATGWMNSSNAVGTLLAIVVAAALLPLIGWRGMFLAVAALGVLSLVSIKLWLPAALPAEIDHGPDSSWDNMRTVLRSRAMWLFALMFFGYDFVIWGMSSWVPSYLHDERGIALSSASLLLIPATVVAAVTTVIGGRISDRLAGNSRIVVVPSMLACIVMLVSVPFASNTALFVVLVTLGSAAASFAFMPCFALPLRSLPSSVVGAASSMIIFGGMVAGIVAPLVFGFIVDHLSWSAAFVSLALGPVVAIIAVMAAPQTREKMLNLVQLKTVN</sequence>
<dbReference type="Gene3D" id="1.20.1250.20">
    <property type="entry name" value="MFS general substrate transporter like domains"/>
    <property type="match status" value="2"/>
</dbReference>
<dbReference type="InterPro" id="IPR050382">
    <property type="entry name" value="MFS_Na/Anion_cotransporter"/>
</dbReference>
<feature type="transmembrane region" description="Helical" evidence="5">
    <location>
        <begin position="332"/>
        <end position="358"/>
    </location>
</feature>
<proteinExistence type="predicted"/>
<feature type="transmembrane region" description="Helical" evidence="5">
    <location>
        <begin position="70"/>
        <end position="93"/>
    </location>
</feature>
<dbReference type="EMBL" id="MRBO01000798">
    <property type="protein sequence ID" value="KAB2581733.1"/>
    <property type="molecule type" value="Genomic_DNA"/>
</dbReference>
<feature type="transmembrane region" description="Helical" evidence="5">
    <location>
        <begin position="277"/>
        <end position="296"/>
    </location>
</feature>
<comment type="subcellular location">
    <subcellularLocation>
        <location evidence="1">Cell membrane</location>
        <topology evidence="1">Multi-pass membrane protein</topology>
    </subcellularLocation>
</comment>
<dbReference type="PANTHER" id="PTHR11662">
    <property type="entry name" value="SOLUTE CARRIER FAMILY 17"/>
    <property type="match status" value="1"/>
</dbReference>
<evidence type="ECO:0000256" key="5">
    <source>
        <dbReference type="SAM" id="Phobius"/>
    </source>
</evidence>
<keyword evidence="4 5" id="KW-0472">Membrane</keyword>
<keyword evidence="2 5" id="KW-0812">Transmembrane</keyword>
<feature type="transmembrane region" description="Helical" evidence="5">
    <location>
        <begin position="164"/>
        <end position="188"/>
    </location>
</feature>
<dbReference type="InterPro" id="IPR011701">
    <property type="entry name" value="MFS"/>
</dbReference>
<feature type="transmembrane region" description="Helical" evidence="5">
    <location>
        <begin position="240"/>
        <end position="265"/>
    </location>
</feature>
<dbReference type="InterPro" id="IPR005829">
    <property type="entry name" value="Sugar_transporter_CS"/>
</dbReference>
<evidence type="ECO:0000256" key="4">
    <source>
        <dbReference type="ARBA" id="ARBA00023136"/>
    </source>
</evidence>
<feature type="transmembrane region" description="Helical" evidence="5">
    <location>
        <begin position="209"/>
        <end position="228"/>
    </location>
</feature>
<organism evidence="6 7">
    <name type="scientific">Rhodococcus erythropolis</name>
    <name type="common">Arthrobacter picolinophilus</name>
    <dbReference type="NCBI Taxonomy" id="1833"/>
    <lineage>
        <taxon>Bacteria</taxon>
        <taxon>Bacillati</taxon>
        <taxon>Actinomycetota</taxon>
        <taxon>Actinomycetes</taxon>
        <taxon>Mycobacteriales</taxon>
        <taxon>Nocardiaceae</taxon>
        <taxon>Rhodococcus</taxon>
        <taxon>Rhodococcus erythropolis group</taxon>
    </lineage>
</organism>
<dbReference type="Pfam" id="PF07690">
    <property type="entry name" value="MFS_1"/>
    <property type="match status" value="1"/>
</dbReference>
<dbReference type="InterPro" id="IPR020846">
    <property type="entry name" value="MFS_dom"/>
</dbReference>
<gene>
    <name evidence="6" type="ORF">BS297_29325</name>
</gene>
<name>A0A0C2WJK0_RHOER</name>
<feature type="transmembrane region" description="Helical" evidence="5">
    <location>
        <begin position="141"/>
        <end position="158"/>
    </location>
</feature>
<protein>
    <submittedName>
        <fullName evidence="6">MFS transporter</fullName>
    </submittedName>
</protein>
<dbReference type="InterPro" id="IPR036259">
    <property type="entry name" value="MFS_trans_sf"/>
</dbReference>
<dbReference type="Proteomes" id="UP000325576">
    <property type="component" value="Unassembled WGS sequence"/>
</dbReference>
<dbReference type="GO" id="GO:0005886">
    <property type="term" value="C:plasma membrane"/>
    <property type="evidence" value="ECO:0007669"/>
    <property type="project" value="UniProtKB-SubCell"/>
</dbReference>
<evidence type="ECO:0000256" key="1">
    <source>
        <dbReference type="ARBA" id="ARBA00004651"/>
    </source>
</evidence>
<keyword evidence="3 5" id="KW-1133">Transmembrane helix</keyword>